<dbReference type="InterPro" id="IPR053176">
    <property type="entry name" value="T6SS_TssE1-like"/>
</dbReference>
<dbReference type="NCBIfam" id="TIGR03357">
    <property type="entry name" value="VI_zyme"/>
    <property type="match status" value="1"/>
</dbReference>
<reference evidence="2 3" key="1">
    <citation type="submission" date="2014-01" db="EMBL/GenBank/DDBJ databases">
        <title>Genome sequence determination for a cystic fibrosis isolate, Inquilinus limosus.</title>
        <authorList>
            <person name="Pino M."/>
            <person name="Di Conza J."/>
            <person name="Gutkind G."/>
        </authorList>
    </citation>
    <scope>NUCLEOTIDE SEQUENCE [LARGE SCALE GENOMIC DNA]</scope>
    <source>
        <strain evidence="2 3">MP06</strain>
    </source>
</reference>
<evidence type="ECO:0000313" key="3">
    <source>
        <dbReference type="Proteomes" id="UP000029995"/>
    </source>
</evidence>
<dbReference type="Gene3D" id="3.10.450.40">
    <property type="match status" value="1"/>
</dbReference>
<organism evidence="2 3">
    <name type="scientific">Inquilinus limosus MP06</name>
    <dbReference type="NCBI Taxonomy" id="1398085"/>
    <lineage>
        <taxon>Bacteria</taxon>
        <taxon>Pseudomonadati</taxon>
        <taxon>Pseudomonadota</taxon>
        <taxon>Alphaproteobacteria</taxon>
        <taxon>Rhodospirillales</taxon>
        <taxon>Rhodospirillaceae</taxon>
        <taxon>Inquilinus</taxon>
    </lineage>
</organism>
<dbReference type="SUPFAM" id="SSF160719">
    <property type="entry name" value="gpW/gp25-like"/>
    <property type="match status" value="1"/>
</dbReference>
<feature type="domain" description="IraD/Gp25-like" evidence="1">
    <location>
        <begin position="38"/>
        <end position="138"/>
    </location>
</feature>
<dbReference type="InterPro" id="IPR007048">
    <property type="entry name" value="IraD/Gp25-like"/>
</dbReference>
<accession>A0A0A0CXD9</accession>
<dbReference type="PANTHER" id="PTHR38595">
    <property type="entry name" value="CYTOPLASMIC PROTEIN-RELATED"/>
    <property type="match status" value="1"/>
</dbReference>
<dbReference type="EMBL" id="JANX01000850">
    <property type="protein sequence ID" value="KGM30420.1"/>
    <property type="molecule type" value="Genomic_DNA"/>
</dbReference>
<dbReference type="Proteomes" id="UP000029995">
    <property type="component" value="Unassembled WGS sequence"/>
</dbReference>
<name>A0A0A0CXD9_9PROT</name>
<dbReference type="Pfam" id="PF04965">
    <property type="entry name" value="GPW_gp25"/>
    <property type="match status" value="1"/>
</dbReference>
<dbReference type="PANTHER" id="PTHR38595:SF1">
    <property type="entry name" value="TYPE VI SECRETION SYSTEM COMPONENT TSSE1"/>
    <property type="match status" value="1"/>
</dbReference>
<evidence type="ECO:0000313" key="2">
    <source>
        <dbReference type="EMBL" id="KGM30420.1"/>
    </source>
</evidence>
<dbReference type="InterPro" id="IPR017737">
    <property type="entry name" value="TssE1-like"/>
</dbReference>
<proteinExistence type="predicted"/>
<dbReference type="OrthoDB" id="119583at2"/>
<protein>
    <recommendedName>
        <fullName evidence="1">IraD/Gp25-like domain-containing protein</fullName>
    </recommendedName>
</protein>
<sequence>MARDDTALLLSLLDRLLADEAEPVMRSGVRRTAQSLAEIRNGVRRDLENLLNTRARPLGWQPAWTELASALPGYGIPDFTAMPMTSAEDRERFRAVIEQTIRRFEPRFRSVSVRLLENAEGLDRTLRLRVDALMHADPTPEPMTFDSVLEPVNRSFSVTTRGHG</sequence>
<comment type="caution">
    <text evidence="2">The sequence shown here is derived from an EMBL/GenBank/DDBJ whole genome shotgun (WGS) entry which is preliminary data.</text>
</comment>
<evidence type="ECO:0000259" key="1">
    <source>
        <dbReference type="Pfam" id="PF04965"/>
    </source>
</evidence>
<dbReference type="AlphaFoldDB" id="A0A0A0CXD9"/>
<gene>
    <name evidence="2" type="ORF">P409_33140</name>
</gene>